<protein>
    <submittedName>
        <fullName evidence="6">Alpha-L-arabinofuranosidase B (ABFB) domain-containing protein</fullName>
    </submittedName>
</protein>
<dbReference type="PANTHER" id="PTHR43817:SF1">
    <property type="entry name" value="HYDROLASE, FAMILY 43, PUTATIVE (AFU_ORTHOLOGUE AFUA_3G01660)-RELATED"/>
    <property type="match status" value="1"/>
</dbReference>
<dbReference type="Gene3D" id="2.115.10.20">
    <property type="entry name" value="Glycosyl hydrolase domain, family 43"/>
    <property type="match status" value="1"/>
</dbReference>
<organism evidence="6 7">
    <name type="scientific">Streptomyces mirabilis</name>
    <dbReference type="NCBI Taxonomy" id="68239"/>
    <lineage>
        <taxon>Bacteria</taxon>
        <taxon>Bacillati</taxon>
        <taxon>Actinomycetota</taxon>
        <taxon>Actinomycetes</taxon>
        <taxon>Kitasatosporales</taxon>
        <taxon>Streptomycetaceae</taxon>
        <taxon>Streptomyces</taxon>
    </lineage>
</organism>
<evidence type="ECO:0000256" key="1">
    <source>
        <dbReference type="ARBA" id="ARBA00009865"/>
    </source>
</evidence>
<dbReference type="InterPro" id="IPR023296">
    <property type="entry name" value="Glyco_hydro_beta-prop_sf"/>
</dbReference>
<comment type="similarity">
    <text evidence="1">Belongs to the glycosyl hydrolase 43 family.</text>
</comment>
<dbReference type="Pfam" id="PF04616">
    <property type="entry name" value="Glyco_hydro_43"/>
    <property type="match status" value="1"/>
</dbReference>
<name>A0A1I2NYE2_9ACTN</name>
<proteinExistence type="inferred from homology"/>
<keyword evidence="4" id="KW-0326">Glycosidase</keyword>
<dbReference type="SUPFAM" id="SSF110221">
    <property type="entry name" value="AbfB domain"/>
    <property type="match status" value="1"/>
</dbReference>
<dbReference type="GO" id="GO:0046556">
    <property type="term" value="F:alpha-L-arabinofuranosidase activity"/>
    <property type="evidence" value="ECO:0007669"/>
    <property type="project" value="InterPro"/>
</dbReference>
<evidence type="ECO:0000256" key="4">
    <source>
        <dbReference type="ARBA" id="ARBA00023295"/>
    </source>
</evidence>
<dbReference type="AlphaFoldDB" id="A0A1I2NYE2"/>
<accession>A0A1I2NYE2</accession>
<dbReference type="InterPro" id="IPR007934">
    <property type="entry name" value="AbfB_ABD"/>
</dbReference>
<evidence type="ECO:0000313" key="6">
    <source>
        <dbReference type="EMBL" id="SFG08912.1"/>
    </source>
</evidence>
<feature type="domain" description="Alpha-L-arabinofuranosidase B arabinose-binding" evidence="5">
    <location>
        <begin position="74"/>
        <end position="128"/>
    </location>
</feature>
<dbReference type="STRING" id="68239.GCA_000745715_05777"/>
<sequence>MFQRDDAAGVYGPGHNGFFTSPDGTENWIVYHANSSSGGGCGNGRTTRTQKFTWNADGTPNFGTPVADGVTPVRFSSYDFPDRYIRHWEFRAKIEPNVTNLADSQFRVVRGLAGTGTLSLESANYPGY</sequence>
<dbReference type="Pfam" id="PF05270">
    <property type="entry name" value="AbfB"/>
    <property type="match status" value="1"/>
</dbReference>
<dbReference type="GO" id="GO:0046373">
    <property type="term" value="P:L-arabinose metabolic process"/>
    <property type="evidence" value="ECO:0007669"/>
    <property type="project" value="InterPro"/>
</dbReference>
<keyword evidence="3" id="KW-0378">Hydrolase</keyword>
<dbReference type="Gene3D" id="2.80.10.50">
    <property type="match status" value="1"/>
</dbReference>
<reference evidence="6 7" key="1">
    <citation type="submission" date="2016-10" db="EMBL/GenBank/DDBJ databases">
        <authorList>
            <person name="de Groot N.N."/>
        </authorList>
    </citation>
    <scope>NUCLEOTIDE SEQUENCE [LARGE SCALE GENOMIC DNA]</scope>
    <source>
        <strain evidence="6 7">OK461</strain>
    </source>
</reference>
<dbReference type="SUPFAM" id="SSF75005">
    <property type="entry name" value="Arabinanase/levansucrase/invertase"/>
    <property type="match status" value="1"/>
</dbReference>
<dbReference type="Proteomes" id="UP000181942">
    <property type="component" value="Unassembled WGS sequence"/>
</dbReference>
<keyword evidence="2" id="KW-0732">Signal</keyword>
<dbReference type="InterPro" id="IPR006710">
    <property type="entry name" value="Glyco_hydro_43"/>
</dbReference>
<evidence type="ECO:0000259" key="5">
    <source>
        <dbReference type="Pfam" id="PF05270"/>
    </source>
</evidence>
<dbReference type="InterPro" id="IPR036195">
    <property type="entry name" value="AbfB_ABD_sf"/>
</dbReference>
<dbReference type="EMBL" id="FONR01000015">
    <property type="protein sequence ID" value="SFG08912.1"/>
    <property type="molecule type" value="Genomic_DNA"/>
</dbReference>
<dbReference type="PANTHER" id="PTHR43817">
    <property type="entry name" value="GLYCOSYL HYDROLASE"/>
    <property type="match status" value="1"/>
</dbReference>
<gene>
    <name evidence="6" type="ORF">SAMN02787118_115225</name>
</gene>
<evidence type="ECO:0000313" key="7">
    <source>
        <dbReference type="Proteomes" id="UP000181942"/>
    </source>
</evidence>
<evidence type="ECO:0000256" key="3">
    <source>
        <dbReference type="ARBA" id="ARBA00022801"/>
    </source>
</evidence>
<evidence type="ECO:0000256" key="2">
    <source>
        <dbReference type="ARBA" id="ARBA00022729"/>
    </source>
</evidence>